<dbReference type="EMBL" id="BDRX01000005">
    <property type="protein sequence ID" value="GBF88578.1"/>
    <property type="molecule type" value="Genomic_DNA"/>
</dbReference>
<dbReference type="OrthoDB" id="10628502at2759"/>
<organism evidence="1 2">
    <name type="scientific">Raphidocelis subcapitata</name>
    <dbReference type="NCBI Taxonomy" id="307507"/>
    <lineage>
        <taxon>Eukaryota</taxon>
        <taxon>Viridiplantae</taxon>
        <taxon>Chlorophyta</taxon>
        <taxon>core chlorophytes</taxon>
        <taxon>Chlorophyceae</taxon>
        <taxon>CS clade</taxon>
        <taxon>Sphaeropleales</taxon>
        <taxon>Selenastraceae</taxon>
        <taxon>Raphidocelis</taxon>
    </lineage>
</organism>
<keyword evidence="2" id="KW-1185">Reference proteome</keyword>
<accession>A0A2V0NM66</accession>
<proteinExistence type="predicted"/>
<reference evidence="1 2" key="1">
    <citation type="journal article" date="2018" name="Sci. Rep.">
        <title>Raphidocelis subcapitata (=Pseudokirchneriella subcapitata) provides an insight into genome evolution and environmental adaptations in the Sphaeropleales.</title>
        <authorList>
            <person name="Suzuki S."/>
            <person name="Yamaguchi H."/>
            <person name="Nakajima N."/>
            <person name="Kawachi M."/>
        </authorList>
    </citation>
    <scope>NUCLEOTIDE SEQUENCE [LARGE SCALE GENOMIC DNA]</scope>
    <source>
        <strain evidence="1 2">NIES-35</strain>
    </source>
</reference>
<evidence type="ECO:0000313" key="2">
    <source>
        <dbReference type="Proteomes" id="UP000247498"/>
    </source>
</evidence>
<dbReference type="AlphaFoldDB" id="A0A2V0NM66"/>
<dbReference type="InParanoid" id="A0A2V0NM66"/>
<gene>
    <name evidence="1" type="ORF">Rsub_01293</name>
</gene>
<sequence>MDGAAQASAGAAAPPPPPRLLREGATALTSMLEAIWPPEQSPDDFLLGGLARAMTTRCLPCSVLHGLLHCALSTAEGWMDEIWATRKLHLPATKPCASDLLASAAPFIVLERAPGGADDGEGDAAADAVLVVLQLHLPPPAHGGTAFVPFCRGADNSPGPPLGTPVSAALLLAGERPALPARLPGPQVNVLPFTEAEVQRVAGFEQIWPPHRSPEDFLLFSLALYMESRAWPSGTVGVLALPVAQAGMLLTECWKARTLHRGVVAKPLTTTLLRGARPYFTIRPRANNTASGDALVALHARLWTAAASVADAPLLPQLPPTLDAAAAGCHSARGVDWTVLEAGIDATWSPRGGTHSVLKGCLARAILRRALLACGAAGCPLYVGVEAAGACVRALLGDGDSAHNPGAAAGLVARLVQDDELFVITRVGPYGEAADDLLLWLRAPPGFPCP</sequence>
<evidence type="ECO:0000313" key="1">
    <source>
        <dbReference type="EMBL" id="GBF88578.1"/>
    </source>
</evidence>
<protein>
    <submittedName>
        <fullName evidence="1">Uncharacterized protein</fullName>
    </submittedName>
</protein>
<name>A0A2V0NM66_9CHLO</name>
<dbReference type="Proteomes" id="UP000247498">
    <property type="component" value="Unassembled WGS sequence"/>
</dbReference>
<comment type="caution">
    <text evidence="1">The sequence shown here is derived from an EMBL/GenBank/DDBJ whole genome shotgun (WGS) entry which is preliminary data.</text>
</comment>